<evidence type="ECO:0000256" key="5">
    <source>
        <dbReference type="ARBA" id="ARBA00022786"/>
    </source>
</evidence>
<evidence type="ECO:0000256" key="3">
    <source>
        <dbReference type="ARBA" id="ARBA00022448"/>
    </source>
</evidence>
<dbReference type="AlphaFoldDB" id="A0AAD9GK69"/>
<keyword evidence="9" id="KW-1185">Reference proteome</keyword>
<comment type="subcellular location">
    <subcellularLocation>
        <location evidence="1">Cytoplasm</location>
    </subcellularLocation>
</comment>
<reference evidence="8" key="2">
    <citation type="submission" date="2021-05" db="EMBL/GenBank/DDBJ databases">
        <authorList>
            <person name="Pain A."/>
        </authorList>
    </citation>
    <scope>NUCLEOTIDE SEQUENCE</scope>
    <source>
        <strain evidence="8">1802A</strain>
    </source>
</reference>
<dbReference type="GO" id="GO:0000045">
    <property type="term" value="P:autophagosome assembly"/>
    <property type="evidence" value="ECO:0007669"/>
    <property type="project" value="TreeGrafter"/>
</dbReference>
<evidence type="ECO:0008006" key="10">
    <source>
        <dbReference type="Google" id="ProtNLM"/>
    </source>
</evidence>
<keyword evidence="4" id="KW-0963">Cytoplasm</keyword>
<accession>A0AAD9GK69</accession>
<dbReference type="GO" id="GO:0000407">
    <property type="term" value="C:phagophore assembly site"/>
    <property type="evidence" value="ECO:0007669"/>
    <property type="project" value="TreeGrafter"/>
</dbReference>
<dbReference type="InterPro" id="IPR007135">
    <property type="entry name" value="Atg3/Atg10"/>
</dbReference>
<dbReference type="PANTHER" id="PTHR12866">
    <property type="entry name" value="UBIQUITIN-LIKE-CONJUGATING ENZYME ATG3"/>
    <property type="match status" value="1"/>
</dbReference>
<reference evidence="8" key="1">
    <citation type="journal article" date="2014" name="Nucleic Acids Res.">
        <title>The evolutionary dynamics of variant antigen genes in Babesia reveal a history of genomic innovation underlying host-parasite interaction.</title>
        <authorList>
            <person name="Jackson A.P."/>
            <person name="Otto T.D."/>
            <person name="Darby A."/>
            <person name="Ramaprasad A."/>
            <person name="Xia D."/>
            <person name="Echaide I.E."/>
            <person name="Farber M."/>
            <person name="Gahlot S."/>
            <person name="Gamble J."/>
            <person name="Gupta D."/>
            <person name="Gupta Y."/>
            <person name="Jackson L."/>
            <person name="Malandrin L."/>
            <person name="Malas T.B."/>
            <person name="Moussa E."/>
            <person name="Nair M."/>
            <person name="Reid A.J."/>
            <person name="Sanders M."/>
            <person name="Sharma J."/>
            <person name="Tracey A."/>
            <person name="Quail M.A."/>
            <person name="Weir W."/>
            <person name="Wastling J.M."/>
            <person name="Hall N."/>
            <person name="Willadsen P."/>
            <person name="Lingelbach K."/>
            <person name="Shiels B."/>
            <person name="Tait A."/>
            <person name="Berriman M."/>
            <person name="Allred D.R."/>
            <person name="Pain A."/>
        </authorList>
    </citation>
    <scope>NUCLEOTIDE SEQUENCE</scope>
    <source>
        <strain evidence="8">1802A</strain>
    </source>
</reference>
<dbReference type="Pfam" id="PF03987">
    <property type="entry name" value="Autophagy_act_C"/>
    <property type="match status" value="1"/>
</dbReference>
<dbReference type="GO" id="GO:0005829">
    <property type="term" value="C:cytosol"/>
    <property type="evidence" value="ECO:0007669"/>
    <property type="project" value="TreeGrafter"/>
</dbReference>
<protein>
    <recommendedName>
        <fullName evidence="10">Autophagy-related protein 3</fullName>
    </recommendedName>
</protein>
<organism evidence="8 9">
    <name type="scientific">Babesia divergens</name>
    <dbReference type="NCBI Taxonomy" id="32595"/>
    <lineage>
        <taxon>Eukaryota</taxon>
        <taxon>Sar</taxon>
        <taxon>Alveolata</taxon>
        <taxon>Apicomplexa</taxon>
        <taxon>Aconoidasida</taxon>
        <taxon>Piroplasmida</taxon>
        <taxon>Babesiidae</taxon>
        <taxon>Babesia</taxon>
    </lineage>
</organism>
<evidence type="ECO:0000256" key="1">
    <source>
        <dbReference type="ARBA" id="ARBA00004496"/>
    </source>
</evidence>
<comment type="caution">
    <text evidence="8">The sequence shown here is derived from an EMBL/GenBank/DDBJ whole genome shotgun (WGS) entry which is preliminary data.</text>
</comment>
<dbReference type="EMBL" id="JAHBMH010000007">
    <property type="protein sequence ID" value="KAK1939778.1"/>
    <property type="molecule type" value="Genomic_DNA"/>
</dbReference>
<keyword evidence="3" id="KW-0813">Transport</keyword>
<evidence type="ECO:0000256" key="6">
    <source>
        <dbReference type="ARBA" id="ARBA00022927"/>
    </source>
</evidence>
<dbReference type="GO" id="GO:0044804">
    <property type="term" value="P:nucleophagy"/>
    <property type="evidence" value="ECO:0007669"/>
    <property type="project" value="TreeGrafter"/>
</dbReference>
<evidence type="ECO:0000313" key="8">
    <source>
        <dbReference type="EMBL" id="KAK1939778.1"/>
    </source>
</evidence>
<comment type="similarity">
    <text evidence="2">Belongs to the ATG3 family.</text>
</comment>
<dbReference type="GO" id="GO:0015031">
    <property type="term" value="P:protein transport"/>
    <property type="evidence" value="ECO:0007669"/>
    <property type="project" value="UniProtKB-KW"/>
</dbReference>
<dbReference type="GO" id="GO:0000422">
    <property type="term" value="P:autophagy of mitochondrion"/>
    <property type="evidence" value="ECO:0007669"/>
    <property type="project" value="TreeGrafter"/>
</dbReference>
<name>A0AAD9GK69_BABDI</name>
<keyword evidence="7" id="KW-0072">Autophagy</keyword>
<evidence type="ECO:0000313" key="9">
    <source>
        <dbReference type="Proteomes" id="UP001195914"/>
    </source>
</evidence>
<evidence type="ECO:0000256" key="4">
    <source>
        <dbReference type="ARBA" id="ARBA00022490"/>
    </source>
</evidence>
<dbReference type="PANTHER" id="PTHR12866:SF2">
    <property type="entry name" value="UBIQUITIN-LIKE-CONJUGATING ENZYME ATG3"/>
    <property type="match status" value="1"/>
</dbReference>
<dbReference type="GO" id="GO:0019776">
    <property type="term" value="F:Atg8-family ligase activity"/>
    <property type="evidence" value="ECO:0007669"/>
    <property type="project" value="TreeGrafter"/>
</dbReference>
<evidence type="ECO:0000256" key="7">
    <source>
        <dbReference type="ARBA" id="ARBA00023006"/>
    </source>
</evidence>
<dbReference type="Proteomes" id="UP001195914">
    <property type="component" value="Unassembled WGS sequence"/>
</dbReference>
<gene>
    <name evidence="8" type="ORF">X943_003213</name>
</gene>
<proteinExistence type="inferred from homology"/>
<dbReference type="GO" id="GO:0061723">
    <property type="term" value="P:glycophagy"/>
    <property type="evidence" value="ECO:0007669"/>
    <property type="project" value="TreeGrafter"/>
</dbReference>
<evidence type="ECO:0000256" key="2">
    <source>
        <dbReference type="ARBA" id="ARBA00007683"/>
    </source>
</evidence>
<keyword evidence="5" id="KW-0833">Ubl conjugation pathway</keyword>
<keyword evidence="6" id="KW-0653">Protein transport</keyword>
<sequence length="229" mass="26336">MYDLLLTTASELLPPTGFDFHRKGAVTPSDFINSGDYLVKTDHRWQWVEDYSDAALDYLSGSKQYLRAHSIPCLRIRPLVTQDTDDWVVCDTTCKTNVPELYDNEANDRPYRRYDVSITYDRYYETPRIWLVGFNIVGLPLSAEEMLQDVPPIYAGKTVTISRHPYTARLNMTVHPCYQMEAIRRGKDKTQPCNVQNAISLALNIWASVLPSICLMESNWNTETNVNEL</sequence>